<dbReference type="PRINTS" id="PR00941">
    <property type="entry name" value="CDATPASE"/>
</dbReference>
<keyword evidence="3 10" id="KW-0812">Transmembrane</keyword>
<dbReference type="InterPro" id="IPR051014">
    <property type="entry name" value="Cation_Transport_ATPase_IB"/>
</dbReference>
<dbReference type="InterPro" id="IPR059000">
    <property type="entry name" value="ATPase_P-type_domA"/>
</dbReference>
<reference evidence="12 13" key="1">
    <citation type="submission" date="2020-09" db="EMBL/GenBank/DDBJ databases">
        <title>Characterization of Treponema spp. from bovine digital dermatitis in Korea.</title>
        <authorList>
            <person name="Espiritu H.M."/>
            <person name="Cho Y.I."/>
            <person name="Mamuad L."/>
        </authorList>
    </citation>
    <scope>NUCLEOTIDE SEQUENCE [LARGE SCALE GENOMIC DNA]</scope>
    <source>
        <strain evidence="12 13">KS1</strain>
    </source>
</reference>
<feature type="transmembrane region" description="Helical" evidence="10">
    <location>
        <begin position="130"/>
        <end position="148"/>
    </location>
</feature>
<proteinExistence type="inferred from homology"/>
<dbReference type="InterPro" id="IPR036412">
    <property type="entry name" value="HAD-like_sf"/>
</dbReference>
<dbReference type="NCBIfam" id="TIGR01525">
    <property type="entry name" value="ATPase-IB_hvy"/>
    <property type="match status" value="1"/>
</dbReference>
<dbReference type="InterPro" id="IPR023298">
    <property type="entry name" value="ATPase_P-typ_TM_dom_sf"/>
</dbReference>
<dbReference type="SFLD" id="SFLDG00002">
    <property type="entry name" value="C1.7:_P-type_atpase_like"/>
    <property type="match status" value="1"/>
</dbReference>
<dbReference type="InterPro" id="IPR023299">
    <property type="entry name" value="ATPase_P-typ_cyto_dom_N"/>
</dbReference>
<dbReference type="InterPro" id="IPR008250">
    <property type="entry name" value="ATPase_P-typ_transduc_dom_A_sf"/>
</dbReference>
<evidence type="ECO:0000256" key="6">
    <source>
        <dbReference type="ARBA" id="ARBA00022989"/>
    </source>
</evidence>
<dbReference type="PRINTS" id="PR00119">
    <property type="entry name" value="CATATPASE"/>
</dbReference>
<keyword evidence="4 10" id="KW-0479">Metal-binding</keyword>
<feature type="transmembrane region" description="Helical" evidence="10">
    <location>
        <begin position="724"/>
        <end position="742"/>
    </location>
</feature>
<keyword evidence="7 10" id="KW-0472">Membrane</keyword>
<dbReference type="NCBIfam" id="TIGR01494">
    <property type="entry name" value="ATPase_P-type"/>
    <property type="match status" value="2"/>
</dbReference>
<dbReference type="Pfam" id="PF00122">
    <property type="entry name" value="E1-E2_ATPase"/>
    <property type="match status" value="1"/>
</dbReference>
<dbReference type="SUPFAM" id="SSF81665">
    <property type="entry name" value="Calcium ATPase, transmembrane domain M"/>
    <property type="match status" value="1"/>
</dbReference>
<keyword evidence="5" id="KW-1278">Translocase</keyword>
<dbReference type="SFLD" id="SFLDS00003">
    <property type="entry name" value="Haloacid_Dehalogenase"/>
    <property type="match status" value="1"/>
</dbReference>
<dbReference type="RefSeq" id="WP_194075729.1">
    <property type="nucleotide sequence ID" value="NZ_CP061839.1"/>
</dbReference>
<accession>A0A7S7AVS6</accession>
<dbReference type="GO" id="GO:0016887">
    <property type="term" value="F:ATP hydrolysis activity"/>
    <property type="evidence" value="ECO:0007669"/>
    <property type="project" value="InterPro"/>
</dbReference>
<comment type="subcellular location">
    <subcellularLocation>
        <location evidence="10">Cell membrane</location>
    </subcellularLocation>
    <subcellularLocation>
        <location evidence="1">Membrane</location>
    </subcellularLocation>
</comment>
<dbReference type="InterPro" id="IPR027256">
    <property type="entry name" value="P-typ_ATPase_IB"/>
</dbReference>
<feature type="transmembrane region" description="Helical" evidence="10">
    <location>
        <begin position="698"/>
        <end position="718"/>
    </location>
</feature>
<dbReference type="GO" id="GO:0016463">
    <property type="term" value="F:P-type zinc transporter activity"/>
    <property type="evidence" value="ECO:0007669"/>
    <property type="project" value="UniProtKB-EC"/>
</dbReference>
<dbReference type="InterPro" id="IPR001757">
    <property type="entry name" value="P_typ_ATPase"/>
</dbReference>
<comment type="similarity">
    <text evidence="2 10">Belongs to the cation transport ATPase (P-type) (TC 3.A.3) family. Type IB subfamily.</text>
</comment>
<dbReference type="PROSITE" id="PS00154">
    <property type="entry name" value="ATPASE_E1_E2"/>
    <property type="match status" value="1"/>
</dbReference>
<keyword evidence="10" id="KW-1003">Cell membrane</keyword>
<dbReference type="InterPro" id="IPR018303">
    <property type="entry name" value="ATPase_P-typ_P_site"/>
</dbReference>
<feature type="transmembrane region" description="Helical" evidence="10">
    <location>
        <begin position="331"/>
        <end position="353"/>
    </location>
</feature>
<evidence type="ECO:0000256" key="9">
    <source>
        <dbReference type="ARBA" id="ARBA00047308"/>
    </source>
</evidence>
<keyword evidence="6 10" id="KW-1133">Transmembrane helix</keyword>
<dbReference type="SUPFAM" id="SSF56784">
    <property type="entry name" value="HAD-like"/>
    <property type="match status" value="1"/>
</dbReference>
<dbReference type="PANTHER" id="PTHR48085">
    <property type="entry name" value="CADMIUM/ZINC-TRANSPORTING ATPASE HMA2-RELATED"/>
    <property type="match status" value="1"/>
</dbReference>
<evidence type="ECO:0000256" key="2">
    <source>
        <dbReference type="ARBA" id="ARBA00006024"/>
    </source>
</evidence>
<evidence type="ECO:0000256" key="7">
    <source>
        <dbReference type="ARBA" id="ARBA00023136"/>
    </source>
</evidence>
<dbReference type="GO" id="GO:0005886">
    <property type="term" value="C:plasma membrane"/>
    <property type="evidence" value="ECO:0007669"/>
    <property type="project" value="UniProtKB-SubCell"/>
</dbReference>
<name>A0A7S7AVS6_9SPIR</name>
<dbReference type="Gene3D" id="3.40.1110.10">
    <property type="entry name" value="Calcium-transporting ATPase, cytoplasmic domain N"/>
    <property type="match status" value="1"/>
</dbReference>
<dbReference type="Proteomes" id="UP000593915">
    <property type="component" value="Chromosome"/>
</dbReference>
<dbReference type="SUPFAM" id="SSF81653">
    <property type="entry name" value="Calcium ATPase, transduction domain A"/>
    <property type="match status" value="1"/>
</dbReference>
<dbReference type="InterPro" id="IPR044492">
    <property type="entry name" value="P_typ_ATPase_HD_dom"/>
</dbReference>
<evidence type="ECO:0000256" key="5">
    <source>
        <dbReference type="ARBA" id="ARBA00022967"/>
    </source>
</evidence>
<keyword evidence="10" id="KW-0067">ATP-binding</keyword>
<gene>
    <name evidence="12" type="ORF">IFE08_09870</name>
</gene>
<dbReference type="SFLD" id="SFLDF00027">
    <property type="entry name" value="p-type_atpase"/>
    <property type="match status" value="1"/>
</dbReference>
<protein>
    <recommendedName>
        <fullName evidence="8">P-type Zn(2+) transporter</fullName>
        <ecNumber evidence="8">7.2.2.12</ecNumber>
    </recommendedName>
</protein>
<dbReference type="AlphaFoldDB" id="A0A7S7AVS6"/>
<dbReference type="GO" id="GO:0005524">
    <property type="term" value="F:ATP binding"/>
    <property type="evidence" value="ECO:0007669"/>
    <property type="project" value="UniProtKB-UniRule"/>
</dbReference>
<evidence type="ECO:0000256" key="8">
    <source>
        <dbReference type="ARBA" id="ARBA00039097"/>
    </source>
</evidence>
<evidence type="ECO:0000256" key="10">
    <source>
        <dbReference type="RuleBase" id="RU362081"/>
    </source>
</evidence>
<dbReference type="GO" id="GO:0046872">
    <property type="term" value="F:metal ion binding"/>
    <property type="evidence" value="ECO:0007669"/>
    <property type="project" value="UniProtKB-KW"/>
</dbReference>
<dbReference type="GO" id="GO:0015086">
    <property type="term" value="F:cadmium ion transmembrane transporter activity"/>
    <property type="evidence" value="ECO:0007669"/>
    <property type="project" value="TreeGrafter"/>
</dbReference>
<dbReference type="PANTHER" id="PTHR48085:SF5">
    <property type="entry name" value="CADMIUM_ZINC-TRANSPORTING ATPASE HMA4-RELATED"/>
    <property type="match status" value="1"/>
</dbReference>
<feature type="transmembrane region" description="Helical" evidence="10">
    <location>
        <begin position="97"/>
        <end position="118"/>
    </location>
</feature>
<keyword evidence="10" id="KW-0547">Nucleotide-binding</keyword>
<sequence>MAYYKTNKDGDGCCSHSDGKEHSNEHIYEVHGHDKNEHYGESCGGSGTCRCEDTHKEDGVRHNGANASSKCGCGTGHGRSACGCGCEENFGSLKQTAFQFGTAAVFFILGILFAFIFYDIKLFNFLNLKLSSVFFLASWTAAGYKVLFTSFKNILRGKIFDENFLMSIATIGAFCLGEWSEGAAVMLFYNLGELVQNSAVEKSRKSIIGLMDLRPEFARIYNPEDLNGEKLINPESVKIGTLICIKPGEKIPLDGIITEGSADLDTSSMTGESLPRAVKPGDEVLAGFVNLTGVIIVKTERDVQNTAAAKMLRLIENAQNRKAKVERFITAFAKVYTPIVTAAAVLISVIPPILNSLIFSAPLNGFESFSPWISRGLVFLVISCPCAFVISVPLGYFGGIGGAAKKGILIKGADYVDALSKAGAVVLDKTGTLTNGVLSVQKIIPSKGASDTGMITAEQKEVLTYVLVAEAHSGHPIANAIRKYASENLSGTEYEEFKKADIQNYSEIAGKGISGLYKGKPLFAGTESFVSDNLNGGISRSENSLSGTRVYAAFDGKYLGCIVLSDTVKTDSEDAVKELQALGVKRIEMLTGDNEVSAKEIAEKLKIRYSANLLPHEKVERFETISSEIKAENKNNTVIFAGDGINDAPVLARADAGIAMGGVGSDAAIEAADVVLMNDNPVLIAEAVKLSRFTRKIVWENIGLAFFIKIGFLGLGAFGIADMWGAVFADVGVALLAVFNSLRAAKCRKA</sequence>
<dbReference type="EMBL" id="CP061839">
    <property type="protein sequence ID" value="QOW60142.1"/>
    <property type="molecule type" value="Genomic_DNA"/>
</dbReference>
<evidence type="ECO:0000313" key="12">
    <source>
        <dbReference type="EMBL" id="QOW60142.1"/>
    </source>
</evidence>
<feature type="domain" description="P-type ATPase A" evidence="11">
    <location>
        <begin position="228"/>
        <end position="316"/>
    </location>
</feature>
<evidence type="ECO:0000313" key="13">
    <source>
        <dbReference type="Proteomes" id="UP000593915"/>
    </source>
</evidence>
<comment type="catalytic activity">
    <reaction evidence="9">
        <text>Zn(2+)(in) + ATP + H2O = Zn(2+)(out) + ADP + phosphate + H(+)</text>
        <dbReference type="Rhea" id="RHEA:20621"/>
        <dbReference type="ChEBI" id="CHEBI:15377"/>
        <dbReference type="ChEBI" id="CHEBI:15378"/>
        <dbReference type="ChEBI" id="CHEBI:29105"/>
        <dbReference type="ChEBI" id="CHEBI:30616"/>
        <dbReference type="ChEBI" id="CHEBI:43474"/>
        <dbReference type="ChEBI" id="CHEBI:456216"/>
        <dbReference type="EC" id="7.2.2.12"/>
    </reaction>
</comment>
<evidence type="ECO:0000256" key="1">
    <source>
        <dbReference type="ARBA" id="ARBA00004370"/>
    </source>
</evidence>
<dbReference type="InterPro" id="IPR023214">
    <property type="entry name" value="HAD_sf"/>
</dbReference>
<dbReference type="Gene3D" id="2.70.150.10">
    <property type="entry name" value="Calcium-transporting ATPase, cytoplasmic transduction domain A"/>
    <property type="match status" value="1"/>
</dbReference>
<dbReference type="Pfam" id="PF00702">
    <property type="entry name" value="Hydrolase"/>
    <property type="match status" value="1"/>
</dbReference>
<dbReference type="FunFam" id="2.70.150.10:FF:000002">
    <property type="entry name" value="Copper-transporting ATPase 1, putative"/>
    <property type="match status" value="1"/>
</dbReference>
<evidence type="ECO:0000256" key="3">
    <source>
        <dbReference type="ARBA" id="ARBA00022692"/>
    </source>
</evidence>
<evidence type="ECO:0000259" key="11">
    <source>
        <dbReference type="Pfam" id="PF00122"/>
    </source>
</evidence>
<dbReference type="Gene3D" id="3.40.50.1000">
    <property type="entry name" value="HAD superfamily/HAD-like"/>
    <property type="match status" value="1"/>
</dbReference>
<feature type="transmembrane region" description="Helical" evidence="10">
    <location>
        <begin position="373"/>
        <end position="397"/>
    </location>
</feature>
<evidence type="ECO:0000256" key="4">
    <source>
        <dbReference type="ARBA" id="ARBA00022723"/>
    </source>
</evidence>
<dbReference type="EC" id="7.2.2.12" evidence="8"/>
<organism evidence="12 13">
    <name type="scientific">Treponema pedis</name>
    <dbReference type="NCBI Taxonomy" id="409322"/>
    <lineage>
        <taxon>Bacteria</taxon>
        <taxon>Pseudomonadati</taxon>
        <taxon>Spirochaetota</taxon>
        <taxon>Spirochaetia</taxon>
        <taxon>Spirochaetales</taxon>
        <taxon>Treponemataceae</taxon>
        <taxon>Treponema</taxon>
    </lineage>
</organism>